<sequence>MDFSRKHARSDCEALLRRFQKTQSVRFEVFSNIWKEMKFAQIFSGNPNNNKEFYHLILDIAYCYFLPPFSFQIRVGGLYLLYSTYHSHPASTSEQIRVALKDWEDVKNFEKDAMDAQHLDVVYILKRLMICKALQFTAMPTLLLYRTKRNKQKPMLCEQFIERASRPQELVNTQLLEEMSNIGELYKNMKTSIISQTTTQENAFVNLIRKEIVPQLCTTVLEFYNWQQGRKVQKILYCYRGEISFWSLRVRVHKKDKQIGNEQGLQCFFSHYSVQKIKTMKISKVCMN</sequence>
<dbReference type="GO" id="GO:0042795">
    <property type="term" value="P:snRNA transcription by RNA polymerase II"/>
    <property type="evidence" value="ECO:0007669"/>
    <property type="project" value="TreeGrafter"/>
</dbReference>
<dbReference type="Pfam" id="PF09808">
    <property type="entry name" value="SNAPC1"/>
    <property type="match status" value="1"/>
</dbReference>
<protein>
    <submittedName>
        <fullName evidence="1">Small nuclear RNA activating complex, polypeptide 1b</fullName>
    </submittedName>
</protein>
<organism evidence="1 2">
    <name type="scientific">Fundulus heteroclitus</name>
    <name type="common">Killifish</name>
    <name type="synonym">Mummichog</name>
    <dbReference type="NCBI Taxonomy" id="8078"/>
    <lineage>
        <taxon>Eukaryota</taxon>
        <taxon>Metazoa</taxon>
        <taxon>Chordata</taxon>
        <taxon>Craniata</taxon>
        <taxon>Vertebrata</taxon>
        <taxon>Euteleostomi</taxon>
        <taxon>Actinopterygii</taxon>
        <taxon>Neopterygii</taxon>
        <taxon>Teleostei</taxon>
        <taxon>Neoteleostei</taxon>
        <taxon>Acanthomorphata</taxon>
        <taxon>Ovalentaria</taxon>
        <taxon>Atherinomorphae</taxon>
        <taxon>Cyprinodontiformes</taxon>
        <taxon>Fundulidae</taxon>
        <taxon>Fundulus</taxon>
    </lineage>
</organism>
<dbReference type="GO" id="GO:0043565">
    <property type="term" value="F:sequence-specific DNA binding"/>
    <property type="evidence" value="ECO:0007669"/>
    <property type="project" value="TreeGrafter"/>
</dbReference>
<dbReference type="PANTHER" id="PTHR15131">
    <property type="entry name" value="SMALL NUCLEAR RNA ACTIVATING COMPLEX, POLYPEPTIDE 1"/>
    <property type="match status" value="1"/>
</dbReference>
<proteinExistence type="predicted"/>
<evidence type="ECO:0000313" key="1">
    <source>
        <dbReference type="Ensembl" id="ENSFHEP00000008944.1"/>
    </source>
</evidence>
<dbReference type="InterPro" id="IPR019188">
    <property type="entry name" value="SNAPC1"/>
</dbReference>
<dbReference type="AlphaFoldDB" id="A0A3Q2P8Y5"/>
<dbReference type="GO" id="GO:0019185">
    <property type="term" value="C:snRNA-activating protein complex"/>
    <property type="evidence" value="ECO:0007669"/>
    <property type="project" value="TreeGrafter"/>
</dbReference>
<dbReference type="STRING" id="8078.ENSFHEP00000008944"/>
<dbReference type="Ensembl" id="ENSFHET00000001297.1">
    <property type="protein sequence ID" value="ENSFHEP00000008944.1"/>
    <property type="gene ID" value="ENSFHEG00000010164.1"/>
</dbReference>
<dbReference type="GeneTree" id="ENSGT00390000018691"/>
<accession>A0A3Q2P8Y5</accession>
<reference evidence="1" key="1">
    <citation type="submission" date="2025-08" db="UniProtKB">
        <authorList>
            <consortium name="Ensembl"/>
        </authorList>
    </citation>
    <scope>IDENTIFICATION</scope>
</reference>
<reference evidence="1" key="2">
    <citation type="submission" date="2025-09" db="UniProtKB">
        <authorList>
            <consortium name="Ensembl"/>
        </authorList>
    </citation>
    <scope>IDENTIFICATION</scope>
</reference>
<dbReference type="PANTHER" id="PTHR15131:SF3">
    <property type="entry name" value="SNRNA-ACTIVATING PROTEIN COMPLEX SUBUNIT 1"/>
    <property type="match status" value="1"/>
</dbReference>
<name>A0A3Q2P8Y5_FUNHE</name>
<dbReference type="GO" id="GO:0042796">
    <property type="term" value="P:snRNA transcription by RNA polymerase III"/>
    <property type="evidence" value="ECO:0007669"/>
    <property type="project" value="TreeGrafter"/>
</dbReference>
<evidence type="ECO:0000313" key="2">
    <source>
        <dbReference type="Proteomes" id="UP000265000"/>
    </source>
</evidence>
<dbReference type="Proteomes" id="UP000265000">
    <property type="component" value="Unplaced"/>
</dbReference>
<keyword evidence="2" id="KW-1185">Reference proteome</keyword>